<feature type="region of interest" description="Disordered" evidence="1">
    <location>
        <begin position="378"/>
        <end position="397"/>
    </location>
</feature>
<feature type="compositionally biased region" description="Low complexity" evidence="1">
    <location>
        <begin position="94"/>
        <end position="107"/>
    </location>
</feature>
<feature type="region of interest" description="Disordered" evidence="1">
    <location>
        <begin position="155"/>
        <end position="182"/>
    </location>
</feature>
<feature type="region of interest" description="Disordered" evidence="1">
    <location>
        <begin position="262"/>
        <end position="337"/>
    </location>
</feature>
<name>A0A7S3B057_9EUKA</name>
<reference evidence="2" key="1">
    <citation type="submission" date="2021-01" db="EMBL/GenBank/DDBJ databases">
        <authorList>
            <person name="Corre E."/>
            <person name="Pelletier E."/>
            <person name="Niang G."/>
            <person name="Scheremetjew M."/>
            <person name="Finn R."/>
            <person name="Kale V."/>
            <person name="Holt S."/>
            <person name="Cochrane G."/>
            <person name="Meng A."/>
            <person name="Brown T."/>
            <person name="Cohen L."/>
        </authorList>
    </citation>
    <scope>NUCLEOTIDE SEQUENCE</scope>
    <source>
        <strain evidence="2">CCMP281</strain>
    </source>
</reference>
<gene>
    <name evidence="2" type="ORF">HERI1096_LOCUS21545</name>
</gene>
<accession>A0A7S3B057</accession>
<organism evidence="2">
    <name type="scientific">Haptolina ericina</name>
    <dbReference type="NCBI Taxonomy" id="156174"/>
    <lineage>
        <taxon>Eukaryota</taxon>
        <taxon>Haptista</taxon>
        <taxon>Haptophyta</taxon>
        <taxon>Prymnesiophyceae</taxon>
        <taxon>Prymnesiales</taxon>
        <taxon>Prymnesiaceae</taxon>
        <taxon>Haptolina</taxon>
    </lineage>
</organism>
<protein>
    <submittedName>
        <fullName evidence="2">Uncharacterized protein</fullName>
    </submittedName>
</protein>
<feature type="compositionally biased region" description="Pro residues" evidence="1">
    <location>
        <begin position="58"/>
        <end position="69"/>
    </location>
</feature>
<proteinExistence type="predicted"/>
<evidence type="ECO:0000313" key="2">
    <source>
        <dbReference type="EMBL" id="CAE0120844.1"/>
    </source>
</evidence>
<sequence>MAGPMAGPLDAKIAGSSDACLCVTIPVAADGSWEMRIELAPHAQAQTHAQAHGYARSQPPPPPLPPPQPAESALISPASTDLANEPPQPPPAPSALSAPPSGLCASAFPREHNGAPTGWRGRGNRRGRLTNRAAAQTCELPLPPRRAGDDDYHCRDTPHDAHHHPQRSHGTDAAALSHSHGMESCGETYGGAEDGAWMPIESAMVDGDGVGASCVVNYLTPFTLNRNLPWQIYATRPIRSATPRIATPRDATLRDATPCDAASEMGRGLVSPAEPRTSHLPQSLPPSNPASNLASRGGFRDPLRQDLLRPDHPLRQDPRRTILRVRPDGPTASPRHRRLRPLDPLFVEPAVGTVPGGTHRREMPQGASVRAVRALSPRSPRAKLPPVPISLRDHPCY</sequence>
<dbReference type="AlphaFoldDB" id="A0A7S3B057"/>
<feature type="region of interest" description="Disordered" evidence="1">
    <location>
        <begin position="44"/>
        <end position="127"/>
    </location>
</feature>
<feature type="compositionally biased region" description="Basic and acidic residues" evidence="1">
    <location>
        <begin position="298"/>
        <end position="320"/>
    </location>
</feature>
<evidence type="ECO:0000256" key="1">
    <source>
        <dbReference type="SAM" id="MobiDB-lite"/>
    </source>
</evidence>
<dbReference type="EMBL" id="HBHX01038747">
    <property type="protein sequence ID" value="CAE0120844.1"/>
    <property type="molecule type" value="Transcribed_RNA"/>
</dbReference>